<protein>
    <submittedName>
        <fullName evidence="1">DUF308 domain-containing protein</fullName>
    </submittedName>
</protein>
<proteinExistence type="predicted"/>
<gene>
    <name evidence="1" type="ORF">GII30_02980</name>
</gene>
<dbReference type="Pfam" id="PF03729">
    <property type="entry name" value="DUF308"/>
    <property type="match status" value="1"/>
</dbReference>
<dbReference type="AlphaFoldDB" id="A0A857MFH2"/>
<dbReference type="PANTHER" id="PTHR34989">
    <property type="entry name" value="PROTEIN HDED"/>
    <property type="match status" value="1"/>
</dbReference>
<reference evidence="1" key="1">
    <citation type="journal article" date="2021" name="Nat. Microbiol.">
        <title>Cocultivation of an ultrasmall environmental parasitic bacterium with lytic ability against bacteria associated with wastewater foams.</title>
        <authorList>
            <person name="Batinovic S."/>
            <person name="Rose J.J.A."/>
            <person name="Ratcliffe J."/>
            <person name="Seviour R.J."/>
            <person name="Petrovski S."/>
        </authorList>
    </citation>
    <scope>NUCLEOTIDE SEQUENCE</scope>
    <source>
        <strain evidence="1">CON44</strain>
    </source>
</reference>
<dbReference type="InterPro" id="IPR052712">
    <property type="entry name" value="Acid_resist_chaperone_HdeD"/>
</dbReference>
<sequence length="188" mass="19761">MAFGDISRALPENALIAVRNTIIGMSIVGILVGLIALIWPGITLLVIAVLFAISLFVIGAFRLYLALAGKNLPGAWRVVHGVLGVIVLIAGIIALIRPGESLNMLAIFIGVGWIFSGFGDIFAATDTPYAPKWLMIVSGIVSVIAGIVMIAFSWVALSTLVWISAIMLIALSIANLFTLPKLPAAPTV</sequence>
<dbReference type="InterPro" id="IPR005325">
    <property type="entry name" value="DUF308_memb"/>
</dbReference>
<dbReference type="PANTHER" id="PTHR34989:SF1">
    <property type="entry name" value="PROTEIN HDED"/>
    <property type="match status" value="1"/>
</dbReference>
<accession>A0A857MFH2</accession>
<organism evidence="1">
    <name type="scientific">Gordonia amarae</name>
    <dbReference type="NCBI Taxonomy" id="36821"/>
    <lineage>
        <taxon>Bacteria</taxon>
        <taxon>Bacillati</taxon>
        <taxon>Actinomycetota</taxon>
        <taxon>Actinomycetes</taxon>
        <taxon>Mycobacteriales</taxon>
        <taxon>Gordoniaceae</taxon>
        <taxon>Gordonia</taxon>
    </lineage>
</organism>
<evidence type="ECO:0000313" key="1">
    <source>
        <dbReference type="EMBL" id="QHN38277.1"/>
    </source>
</evidence>
<dbReference type="GO" id="GO:0005886">
    <property type="term" value="C:plasma membrane"/>
    <property type="evidence" value="ECO:0007669"/>
    <property type="project" value="TreeGrafter"/>
</dbReference>
<dbReference type="EMBL" id="CP045810">
    <property type="protein sequence ID" value="QHN38277.1"/>
    <property type="molecule type" value="Genomic_DNA"/>
</dbReference>
<name>A0A857MFH2_9ACTN</name>
<dbReference type="RefSeq" id="WP_005193471.1">
    <property type="nucleotide sequence ID" value="NZ_CP045804.1"/>
</dbReference>